<dbReference type="AlphaFoldDB" id="A0A852TLD7"/>
<dbReference type="InterPro" id="IPR036663">
    <property type="entry name" value="Fumarylacetoacetase_C_sf"/>
</dbReference>
<gene>
    <name evidence="4" type="ORF">F4694_004839</name>
</gene>
<dbReference type="FunFam" id="3.90.850.10:FF:000002">
    <property type="entry name" value="2-hydroxyhepta-2,4-diene-1,7-dioate isomerase"/>
    <property type="match status" value="1"/>
</dbReference>
<dbReference type="InterPro" id="IPR051121">
    <property type="entry name" value="FAH"/>
</dbReference>
<reference evidence="5" key="1">
    <citation type="submission" date="2020-07" db="EMBL/GenBank/DDBJ databases">
        <authorList>
            <person name="Partida-Martinez L."/>
            <person name="Huntemann M."/>
            <person name="Clum A."/>
            <person name="Wang J."/>
            <person name="Palaniappan K."/>
            <person name="Ritter S."/>
            <person name="Chen I.-M."/>
            <person name="Stamatis D."/>
            <person name="Reddy T."/>
            <person name="O'Malley R."/>
            <person name="Daum C."/>
            <person name="Shapiro N."/>
            <person name="Ivanova N."/>
            <person name="Kyrpides N."/>
            <person name="Woyke T."/>
        </authorList>
    </citation>
    <scope>NUCLEOTIDE SEQUENCE [LARGE SCALE GENOMIC DNA]</scope>
    <source>
        <strain evidence="5">AT2.8</strain>
    </source>
</reference>
<dbReference type="Pfam" id="PF01557">
    <property type="entry name" value="FAA_hydrolase"/>
    <property type="match status" value="1"/>
</dbReference>
<dbReference type="InterPro" id="IPR011234">
    <property type="entry name" value="Fumarylacetoacetase-like_C"/>
</dbReference>
<evidence type="ECO:0000313" key="4">
    <source>
        <dbReference type="EMBL" id="NYE07998.1"/>
    </source>
</evidence>
<dbReference type="GO" id="GO:0016853">
    <property type="term" value="F:isomerase activity"/>
    <property type="evidence" value="ECO:0007669"/>
    <property type="project" value="UniProtKB-ARBA"/>
</dbReference>
<dbReference type="PANTHER" id="PTHR42796:SF4">
    <property type="entry name" value="FUMARYLACETOACETATE HYDROLASE DOMAIN-CONTAINING PROTEIN 2A"/>
    <property type="match status" value="1"/>
</dbReference>
<protein>
    <submittedName>
        <fullName evidence="4">2-keto-4-pentenoate hydratase/2-oxohepta-3-ene-1,7-dioic acid hydratase in catechol pathway</fullName>
    </submittedName>
</protein>
<evidence type="ECO:0000313" key="5">
    <source>
        <dbReference type="Proteomes" id="UP000548423"/>
    </source>
</evidence>
<organism evidence="4 5">
    <name type="scientific">Neobacillus niacini</name>
    <dbReference type="NCBI Taxonomy" id="86668"/>
    <lineage>
        <taxon>Bacteria</taxon>
        <taxon>Bacillati</taxon>
        <taxon>Bacillota</taxon>
        <taxon>Bacilli</taxon>
        <taxon>Bacillales</taxon>
        <taxon>Bacillaceae</taxon>
        <taxon>Neobacillus</taxon>
    </lineage>
</organism>
<reference evidence="5" key="2">
    <citation type="submission" date="2020-08" db="EMBL/GenBank/DDBJ databases">
        <title>The Agave Microbiome: Exploring the role of microbial communities in plant adaptations to desert environments.</title>
        <authorList>
            <person name="Partida-Martinez L.P."/>
        </authorList>
    </citation>
    <scope>NUCLEOTIDE SEQUENCE [LARGE SCALE GENOMIC DNA]</scope>
    <source>
        <strain evidence="5">AT2.8</strain>
    </source>
</reference>
<comment type="caution">
    <text evidence="4">The sequence shown here is derived from an EMBL/GenBank/DDBJ whole genome shotgun (WGS) entry which is preliminary data.</text>
</comment>
<sequence length="289" mass="31727">MKILSYYENKRIKLGIKTEDGIIDVQAVSEKTGIAAPKTMLGVIEGGNEALQALTKIVANSAEKLNEETIQFAPAIPNAGKVICVGANYRKHAIESGLVIPEKPIYFAKFANSLSGHREEIPVPKMAEQVDYEVELVAIIGKQAKNVSVENALDYVFGYAVGNDLSVRELQFRSHQWLYGKAIDGFAPIGPYIVTADEVPDPQNLNLKCWVNGELRQNSNTEDMIFSTAKLISDLSQIMTLQPGDVIYTGTPEGVIMGMEEKNWLKPGDEIVCEIDGLGSLLNKLKKED</sequence>
<dbReference type="GO" id="GO:0019752">
    <property type="term" value="P:carboxylic acid metabolic process"/>
    <property type="evidence" value="ECO:0007669"/>
    <property type="project" value="UniProtKB-ARBA"/>
</dbReference>
<evidence type="ECO:0000259" key="3">
    <source>
        <dbReference type="Pfam" id="PF01557"/>
    </source>
</evidence>
<keyword evidence="2" id="KW-0479">Metal-binding</keyword>
<dbReference type="GO" id="GO:0046872">
    <property type="term" value="F:metal ion binding"/>
    <property type="evidence" value="ECO:0007669"/>
    <property type="project" value="UniProtKB-KW"/>
</dbReference>
<feature type="domain" description="Fumarylacetoacetase-like C-terminal" evidence="3">
    <location>
        <begin position="81"/>
        <end position="285"/>
    </location>
</feature>
<dbReference type="PANTHER" id="PTHR42796">
    <property type="entry name" value="FUMARYLACETOACETATE HYDROLASE DOMAIN-CONTAINING PROTEIN 2A-RELATED"/>
    <property type="match status" value="1"/>
</dbReference>
<dbReference type="SUPFAM" id="SSF56529">
    <property type="entry name" value="FAH"/>
    <property type="match status" value="1"/>
</dbReference>
<evidence type="ECO:0000256" key="1">
    <source>
        <dbReference type="ARBA" id="ARBA00010211"/>
    </source>
</evidence>
<dbReference type="EMBL" id="JACCBX010000011">
    <property type="protein sequence ID" value="NYE07998.1"/>
    <property type="molecule type" value="Genomic_DNA"/>
</dbReference>
<dbReference type="Proteomes" id="UP000548423">
    <property type="component" value="Unassembled WGS sequence"/>
</dbReference>
<comment type="similarity">
    <text evidence="1">Belongs to the FAH family.</text>
</comment>
<proteinExistence type="inferred from homology"/>
<dbReference type="Gene3D" id="3.90.850.10">
    <property type="entry name" value="Fumarylacetoacetase-like, C-terminal domain"/>
    <property type="match status" value="1"/>
</dbReference>
<accession>A0A852TLD7</accession>
<name>A0A852TLD7_9BACI</name>
<evidence type="ECO:0000256" key="2">
    <source>
        <dbReference type="ARBA" id="ARBA00022723"/>
    </source>
</evidence>